<feature type="compositionally biased region" description="Pro residues" evidence="1">
    <location>
        <begin position="13"/>
        <end position="22"/>
    </location>
</feature>
<proteinExistence type="predicted"/>
<dbReference type="AlphaFoldDB" id="A0AAD6IWT7"/>
<protein>
    <submittedName>
        <fullName evidence="2">Uncharacterized protein</fullName>
    </submittedName>
</protein>
<feature type="region of interest" description="Disordered" evidence="1">
    <location>
        <begin position="1"/>
        <end position="123"/>
    </location>
</feature>
<evidence type="ECO:0000256" key="1">
    <source>
        <dbReference type="SAM" id="MobiDB-lite"/>
    </source>
</evidence>
<organism evidence="2 3">
    <name type="scientific">Drechslerella dactyloides</name>
    <name type="common">Nematode-trapping fungus</name>
    <name type="synonym">Arthrobotrys dactyloides</name>
    <dbReference type="NCBI Taxonomy" id="74499"/>
    <lineage>
        <taxon>Eukaryota</taxon>
        <taxon>Fungi</taxon>
        <taxon>Dikarya</taxon>
        <taxon>Ascomycota</taxon>
        <taxon>Pezizomycotina</taxon>
        <taxon>Orbiliomycetes</taxon>
        <taxon>Orbiliales</taxon>
        <taxon>Orbiliaceae</taxon>
        <taxon>Drechslerella</taxon>
    </lineage>
</organism>
<evidence type="ECO:0000313" key="2">
    <source>
        <dbReference type="EMBL" id="KAJ6259956.1"/>
    </source>
</evidence>
<sequence length="1243" mass="127012">MHHDKTTTTAPRSAPPPPPTGAPPIGGGGGGGGAPIIGGGGGAGAPIIGIGGGGGGGGGAAPVGMGGGGGGDVNPFGLVGDATDVDARGSPSPPKNLLASSAAPSRPTPSSSSSSSLPVSPLTTLQSSSSLRGILGAGTVGCAVNLWNGLCETSDAAAEAAGAVAVEAVVEGVVAAGKDCGEVTDEGDADPFEPSLRKKGLVSADAATGSVSRAGGGGDATFGAPHESSGFSLVGVICCGPSSSEEDWSSSSSFSRSSRRRLESYILAGCIVKEGMGSLLFLRFGALDFSLHGGEALLALFRRLAGLGLPPGSFSLGSRTLRFVLLGLLFQRLDAVARLLLLPEEFLFLASLLLPTASSCARLAAASSSLRGSGFAGLLLGAGGGGFFVSTVGGPNSAASFFCRSSSRLVDSSSACRRFSSRSRFSRSSRWLALSAGDPERWMPNCAILAAIRSSACRLILVARSSTVAEEEAVRRARRGGARWWGGVTGVSVIDRVFGCRASFGLDGVPATGPVQLARPLEVVDELPDLLLDTETFLPSSLLMLARGRRLEALAATQGVLHRDLDFLGVLFDVANHPLEALLLVASSGSLVSQASGGFFLVASAGIRRRGFPGKLRHTCLHLRSGAGLRPVGLGNRAAGSGADDVRRRAGVGFRVLEPEELQLGVHDAPLGLANLGRELSLQGPLLGAGISGSQRGIRMGVNVFLDTSDAPVQVVGVAAVSAVHDCILFVLVFVLDIDGVEQDLLFSDLFAELLDADVFARLLEAAAGLEGTVLHHADTRGLREEVCAGGPSHFRVRFEEALDCIHRVSKPASGRWDELWRQSRGYVAPLQLAVYQVHGDCEFIAVETALVAGVRQRPNSLQVASIQAALTKNLDRLRTNDVALLQAVPGAENVVIDGFLVLGDGPRDLGVTGESSSSEPALVAARLRHQSLAESLETGQPARRCVDEAPLSWPAGGLGLQGAEGAAGAQVGGCGTGGEMVMDLSGWGGGGVGMLEVASNFGTFVRRACSGAVSGMAKEMMSTILETSFKIFSGRVVGRPWPDRATLQSHMATANSGNIRWPDFVGPDGLEGGGGEAGAEEDLLGVVTGEGLAILDAGFEELLKLGLVGGGDEGQADVWDLDLASSFGGGGGGRGGLWYRRLDGRLRGRLRQLLLLLLLELRGDLGHGRSGSEGAGEARDAGLLGRKTSLLLGQAGVLVVQWAGREGGVAGRLGHEALLLISGGLSAELAGDTEAGTILLLL</sequence>
<comment type="caution">
    <text evidence="2">The sequence shown here is derived from an EMBL/GenBank/DDBJ whole genome shotgun (WGS) entry which is preliminary data.</text>
</comment>
<gene>
    <name evidence="2" type="ORF">Dda_5600</name>
</gene>
<keyword evidence="3" id="KW-1185">Reference proteome</keyword>
<reference evidence="2" key="1">
    <citation type="submission" date="2023-01" db="EMBL/GenBank/DDBJ databases">
        <title>The chitinases involved in constricting ring structure development in the nematode-trapping fungus Drechslerella dactyloides.</title>
        <authorList>
            <person name="Wang R."/>
            <person name="Zhang L."/>
            <person name="Tang P."/>
            <person name="Li S."/>
            <person name="Liang L."/>
        </authorList>
    </citation>
    <scope>NUCLEOTIDE SEQUENCE</scope>
    <source>
        <strain evidence="2">YMF1.00031</strain>
    </source>
</reference>
<feature type="compositionally biased region" description="Gly residues" evidence="1">
    <location>
        <begin position="24"/>
        <end position="72"/>
    </location>
</feature>
<dbReference type="Proteomes" id="UP001221413">
    <property type="component" value="Unassembled WGS sequence"/>
</dbReference>
<evidence type="ECO:0000313" key="3">
    <source>
        <dbReference type="Proteomes" id="UP001221413"/>
    </source>
</evidence>
<feature type="compositionally biased region" description="Low complexity" evidence="1">
    <location>
        <begin position="97"/>
        <end position="123"/>
    </location>
</feature>
<dbReference type="EMBL" id="JAQGDS010000006">
    <property type="protein sequence ID" value="KAJ6259956.1"/>
    <property type="molecule type" value="Genomic_DNA"/>
</dbReference>
<accession>A0AAD6IWT7</accession>
<name>A0AAD6IWT7_DREDA</name>